<dbReference type="InterPro" id="IPR013087">
    <property type="entry name" value="Znf_C2H2_type"/>
</dbReference>
<reference evidence="9" key="1">
    <citation type="submission" date="2022-08" db="UniProtKB">
        <authorList>
            <consortium name="EnsemblMetazoa"/>
        </authorList>
    </citation>
    <scope>IDENTIFICATION</scope>
    <source>
        <strain evidence="9">Israel</strain>
    </source>
</reference>
<keyword evidence="5" id="KW-0805">Transcription regulation</keyword>
<name>A0A1B0DDR2_PHLPP</name>
<dbReference type="PANTHER" id="PTHR46179:SF13">
    <property type="entry name" value="C2H2-TYPE DOMAIN-CONTAINING PROTEIN"/>
    <property type="match status" value="1"/>
</dbReference>
<dbReference type="Proteomes" id="UP000092462">
    <property type="component" value="Unassembled WGS sequence"/>
</dbReference>
<dbReference type="InterPro" id="IPR051061">
    <property type="entry name" value="Zinc_finger_trans_reg"/>
</dbReference>
<keyword evidence="7" id="KW-0539">Nucleus</keyword>
<evidence type="ECO:0000256" key="5">
    <source>
        <dbReference type="ARBA" id="ARBA00023015"/>
    </source>
</evidence>
<dbReference type="GO" id="GO:0005634">
    <property type="term" value="C:nucleus"/>
    <property type="evidence" value="ECO:0007669"/>
    <property type="project" value="UniProtKB-SubCell"/>
</dbReference>
<sequence length="208" mass="24498">MYQLQDDDSIGAHMKVDHSDEILACDFCSHVFTDKNEYDCHLREWHNFVDGATQEGEGSQGAEVDHKNLIMLNLRGKKARLKPVTCSICGKDFQYKYMLKKHLGSHAKTDEALMCPEPGCGKSFPIEKYLKLHIATHTERRFKCADCDRSYKEFRILKWHIKKEHLKADPPYKCNYCTYTGWYSEQYKRHLRVYHENEIQMAQKNVKK</sequence>
<evidence type="ECO:0000259" key="8">
    <source>
        <dbReference type="PROSITE" id="PS50157"/>
    </source>
</evidence>
<dbReference type="GO" id="GO:0008270">
    <property type="term" value="F:zinc ion binding"/>
    <property type="evidence" value="ECO:0007669"/>
    <property type="project" value="UniProtKB-KW"/>
</dbReference>
<keyword evidence="3" id="KW-0863">Zinc-finger</keyword>
<evidence type="ECO:0000313" key="9">
    <source>
        <dbReference type="EnsemblMetazoa" id="PPAI006035-PA"/>
    </source>
</evidence>
<evidence type="ECO:0000256" key="4">
    <source>
        <dbReference type="ARBA" id="ARBA00022833"/>
    </source>
</evidence>
<dbReference type="Gene3D" id="3.30.160.60">
    <property type="entry name" value="Classic Zinc Finger"/>
    <property type="match status" value="3"/>
</dbReference>
<evidence type="ECO:0000256" key="7">
    <source>
        <dbReference type="ARBA" id="ARBA00023242"/>
    </source>
</evidence>
<feature type="domain" description="C2H2-type" evidence="8">
    <location>
        <begin position="113"/>
        <end position="142"/>
    </location>
</feature>
<keyword evidence="10" id="KW-1185">Reference proteome</keyword>
<dbReference type="Pfam" id="PF00096">
    <property type="entry name" value="zf-C2H2"/>
    <property type="match status" value="2"/>
</dbReference>
<dbReference type="SMART" id="SM00355">
    <property type="entry name" value="ZnF_C2H2"/>
    <property type="match status" value="5"/>
</dbReference>
<dbReference type="EMBL" id="AJVK01032166">
    <property type="status" value="NOT_ANNOTATED_CDS"/>
    <property type="molecule type" value="Genomic_DNA"/>
</dbReference>
<keyword evidence="2" id="KW-0479">Metal-binding</keyword>
<evidence type="ECO:0000256" key="2">
    <source>
        <dbReference type="ARBA" id="ARBA00022723"/>
    </source>
</evidence>
<proteinExistence type="predicted"/>
<evidence type="ECO:0000256" key="6">
    <source>
        <dbReference type="ARBA" id="ARBA00023163"/>
    </source>
</evidence>
<dbReference type="VEuPathDB" id="VectorBase:PPAI006035"/>
<dbReference type="SUPFAM" id="SSF57667">
    <property type="entry name" value="beta-beta-alpha zinc fingers"/>
    <property type="match status" value="2"/>
</dbReference>
<dbReference type="PANTHER" id="PTHR46179">
    <property type="entry name" value="ZINC FINGER PROTEIN"/>
    <property type="match status" value="1"/>
</dbReference>
<feature type="domain" description="C2H2-type" evidence="8">
    <location>
        <begin position="84"/>
        <end position="111"/>
    </location>
</feature>
<dbReference type="InterPro" id="IPR036236">
    <property type="entry name" value="Znf_C2H2_sf"/>
</dbReference>
<comment type="subcellular location">
    <subcellularLocation>
        <location evidence="1">Nucleus</location>
    </subcellularLocation>
</comment>
<keyword evidence="6" id="KW-0804">Transcription</keyword>
<keyword evidence="4" id="KW-0862">Zinc</keyword>
<feature type="domain" description="C2H2-type" evidence="8">
    <location>
        <begin position="142"/>
        <end position="170"/>
    </location>
</feature>
<evidence type="ECO:0000256" key="1">
    <source>
        <dbReference type="ARBA" id="ARBA00004123"/>
    </source>
</evidence>
<dbReference type="EnsemblMetazoa" id="PPAI006035-RA">
    <property type="protein sequence ID" value="PPAI006035-PA"/>
    <property type="gene ID" value="PPAI006035"/>
</dbReference>
<dbReference type="EMBL" id="AJVK01032167">
    <property type="status" value="NOT_ANNOTATED_CDS"/>
    <property type="molecule type" value="Genomic_DNA"/>
</dbReference>
<evidence type="ECO:0000256" key="3">
    <source>
        <dbReference type="ARBA" id="ARBA00022771"/>
    </source>
</evidence>
<dbReference type="VEuPathDB" id="VectorBase:PPAPM1_004053"/>
<protein>
    <recommendedName>
        <fullName evidence="8">C2H2-type domain-containing protein</fullName>
    </recommendedName>
</protein>
<dbReference type="PROSITE" id="PS50157">
    <property type="entry name" value="ZINC_FINGER_C2H2_2"/>
    <property type="match status" value="3"/>
</dbReference>
<dbReference type="GO" id="GO:0006357">
    <property type="term" value="P:regulation of transcription by RNA polymerase II"/>
    <property type="evidence" value="ECO:0007669"/>
    <property type="project" value="TreeGrafter"/>
</dbReference>
<accession>A0A1B0DDR2</accession>
<dbReference type="PROSITE" id="PS00028">
    <property type="entry name" value="ZINC_FINGER_C2H2_1"/>
    <property type="match status" value="4"/>
</dbReference>
<evidence type="ECO:0000313" key="10">
    <source>
        <dbReference type="Proteomes" id="UP000092462"/>
    </source>
</evidence>
<organism evidence="9 10">
    <name type="scientific">Phlebotomus papatasi</name>
    <name type="common">Sandfly</name>
    <dbReference type="NCBI Taxonomy" id="29031"/>
    <lineage>
        <taxon>Eukaryota</taxon>
        <taxon>Metazoa</taxon>
        <taxon>Ecdysozoa</taxon>
        <taxon>Arthropoda</taxon>
        <taxon>Hexapoda</taxon>
        <taxon>Insecta</taxon>
        <taxon>Pterygota</taxon>
        <taxon>Neoptera</taxon>
        <taxon>Endopterygota</taxon>
        <taxon>Diptera</taxon>
        <taxon>Nematocera</taxon>
        <taxon>Psychodoidea</taxon>
        <taxon>Psychodidae</taxon>
        <taxon>Phlebotomus</taxon>
        <taxon>Phlebotomus</taxon>
    </lineage>
</organism>
<dbReference type="AlphaFoldDB" id="A0A1B0DDR2"/>